<keyword evidence="8" id="KW-1185">Reference proteome</keyword>
<dbReference type="Proteomes" id="UP001498421">
    <property type="component" value="Unassembled WGS sequence"/>
</dbReference>
<reference evidence="7 8" key="1">
    <citation type="journal article" date="2025" name="Microbiol. Resour. Announc.">
        <title>Draft genome sequences for Neonectria magnoliae and Neonectria punicea, canker pathogens of Liriodendron tulipifera and Acer saccharum in West Virginia.</title>
        <authorList>
            <person name="Petronek H.M."/>
            <person name="Kasson M.T."/>
            <person name="Metheny A.M."/>
            <person name="Stauder C.M."/>
            <person name="Lovett B."/>
            <person name="Lynch S.C."/>
            <person name="Garnas J.R."/>
            <person name="Kasson L.R."/>
            <person name="Stajich J.E."/>
        </authorList>
    </citation>
    <scope>NUCLEOTIDE SEQUENCE [LARGE SCALE GENOMIC DNA]</scope>
    <source>
        <strain evidence="7 8">NRRL 64651</strain>
    </source>
</reference>
<dbReference type="PANTHER" id="PTHR45649">
    <property type="entry name" value="AMINO-ACID PERMEASE BAT1"/>
    <property type="match status" value="1"/>
</dbReference>
<evidence type="ECO:0000256" key="2">
    <source>
        <dbReference type="ARBA" id="ARBA00022448"/>
    </source>
</evidence>
<dbReference type="InterPro" id="IPR002293">
    <property type="entry name" value="AA/rel_permease1"/>
</dbReference>
<evidence type="ECO:0000313" key="8">
    <source>
        <dbReference type="Proteomes" id="UP001498421"/>
    </source>
</evidence>
<feature type="transmembrane region" description="Helical" evidence="6">
    <location>
        <begin position="44"/>
        <end position="71"/>
    </location>
</feature>
<gene>
    <name evidence="7" type="ORF">QQZ08_007932</name>
</gene>
<evidence type="ECO:0000256" key="6">
    <source>
        <dbReference type="SAM" id="Phobius"/>
    </source>
</evidence>
<feature type="transmembrane region" description="Helical" evidence="6">
    <location>
        <begin position="220"/>
        <end position="238"/>
    </location>
</feature>
<dbReference type="Pfam" id="PF13520">
    <property type="entry name" value="AA_permease_2"/>
    <property type="match status" value="1"/>
</dbReference>
<proteinExistence type="predicted"/>
<feature type="transmembrane region" description="Helical" evidence="6">
    <location>
        <begin position="299"/>
        <end position="319"/>
    </location>
</feature>
<keyword evidence="5 6" id="KW-0472">Membrane</keyword>
<evidence type="ECO:0000313" key="7">
    <source>
        <dbReference type="EMBL" id="KAK7425609.1"/>
    </source>
</evidence>
<keyword evidence="4 6" id="KW-1133">Transmembrane helix</keyword>
<feature type="transmembrane region" description="Helical" evidence="6">
    <location>
        <begin position="78"/>
        <end position="102"/>
    </location>
</feature>
<feature type="transmembrane region" description="Helical" evidence="6">
    <location>
        <begin position="189"/>
        <end position="208"/>
    </location>
</feature>
<dbReference type="Gene3D" id="1.20.1740.10">
    <property type="entry name" value="Amino acid/polyamine transporter I"/>
    <property type="match status" value="1"/>
</dbReference>
<dbReference type="EMBL" id="JAZAVK010000079">
    <property type="protein sequence ID" value="KAK7425609.1"/>
    <property type="molecule type" value="Genomic_DNA"/>
</dbReference>
<keyword evidence="2" id="KW-0813">Transport</keyword>
<feature type="transmembrane region" description="Helical" evidence="6">
    <location>
        <begin position="402"/>
        <end position="421"/>
    </location>
</feature>
<name>A0ABR1HXE2_9HYPO</name>
<comment type="subcellular location">
    <subcellularLocation>
        <location evidence="1">Membrane</location>
        <topology evidence="1">Multi-pass membrane protein</topology>
    </subcellularLocation>
</comment>
<organism evidence="7 8">
    <name type="scientific">Neonectria magnoliae</name>
    <dbReference type="NCBI Taxonomy" id="2732573"/>
    <lineage>
        <taxon>Eukaryota</taxon>
        <taxon>Fungi</taxon>
        <taxon>Dikarya</taxon>
        <taxon>Ascomycota</taxon>
        <taxon>Pezizomycotina</taxon>
        <taxon>Sordariomycetes</taxon>
        <taxon>Hypocreomycetidae</taxon>
        <taxon>Hypocreales</taxon>
        <taxon>Nectriaceae</taxon>
        <taxon>Neonectria</taxon>
    </lineage>
</organism>
<keyword evidence="3 6" id="KW-0812">Transmembrane</keyword>
<feature type="transmembrane region" description="Helical" evidence="6">
    <location>
        <begin position="348"/>
        <end position="369"/>
    </location>
</feature>
<feature type="transmembrane region" description="Helical" evidence="6">
    <location>
        <begin position="155"/>
        <end position="177"/>
    </location>
</feature>
<accession>A0ABR1HXE2</accession>
<comment type="caution">
    <text evidence="7">The sequence shown here is derived from an EMBL/GenBank/DDBJ whole genome shotgun (WGS) entry which is preliminary data.</text>
</comment>
<evidence type="ECO:0000256" key="4">
    <source>
        <dbReference type="ARBA" id="ARBA00022989"/>
    </source>
</evidence>
<evidence type="ECO:0000256" key="1">
    <source>
        <dbReference type="ARBA" id="ARBA00004141"/>
    </source>
</evidence>
<dbReference type="PANTHER" id="PTHR45649:SF19">
    <property type="entry name" value="TRANSPORTER, PUTATIVE (EUROFUNG)-RELATED"/>
    <property type="match status" value="1"/>
</dbReference>
<evidence type="ECO:0000256" key="3">
    <source>
        <dbReference type="ARBA" id="ARBA00022692"/>
    </source>
</evidence>
<dbReference type="PIRSF" id="PIRSF006060">
    <property type="entry name" value="AA_transporter"/>
    <property type="match status" value="1"/>
</dbReference>
<evidence type="ECO:0000256" key="5">
    <source>
        <dbReference type="ARBA" id="ARBA00023136"/>
    </source>
</evidence>
<sequence length="435" mass="47741">MDPKEGVIKRPGSLSNAENASTVEGFQVEYVDPNVTHFKKEMGWFSILAAGFDSLATWVTFPSTLLVSFVYGGPYCTIWGLIATGVIFLPIAITICELVAVYPTVGGQYHWSAILAPRKYHREIVSLNPSVSQLVFTAPPNSEAQQSYACGYLSWFSWIALTAAGAGGLGNYVVALIKWKNPEYAVQKYQVFLIYQFGNIWNFIINAYCSSALPKVYKAGFVFSITSCVTIFIAVLAAQKKKNTSSFVWTDVNNITGWADGLQFIIALSGPTVMFCAIDGAVHLVEDTKRPAKVIPRTILVSLILSFTIAIGFSLAMLYCISDFEAALASPTGFPIFEIWRQAMGSDAWAVTFIVFLLIMVPVSVLPLVQIVSRMTWSLANDKGLLFSSYLSQVSERHKTPIPALAFNTTLVFLIGCLYLISNTGGPRDKKLPPF</sequence>
<protein>
    <submittedName>
        <fullName evidence="7">Uncharacterized protein</fullName>
    </submittedName>
</protein>